<accession>A0AAW1YH50</accession>
<keyword evidence="3" id="KW-1185">Reference proteome</keyword>
<reference evidence="2 3" key="1">
    <citation type="journal article" date="2023" name="G3 (Bethesda)">
        <title>A chromosome-length genome assembly and annotation of blackberry (Rubus argutus, cv. 'Hillquist').</title>
        <authorList>
            <person name="Bruna T."/>
            <person name="Aryal R."/>
            <person name="Dudchenko O."/>
            <person name="Sargent D.J."/>
            <person name="Mead D."/>
            <person name="Buti M."/>
            <person name="Cavallini A."/>
            <person name="Hytonen T."/>
            <person name="Andres J."/>
            <person name="Pham M."/>
            <person name="Weisz D."/>
            <person name="Mascagni F."/>
            <person name="Usai G."/>
            <person name="Natali L."/>
            <person name="Bassil N."/>
            <person name="Fernandez G.E."/>
            <person name="Lomsadze A."/>
            <person name="Armour M."/>
            <person name="Olukolu B."/>
            <person name="Poorten T."/>
            <person name="Britton C."/>
            <person name="Davik J."/>
            <person name="Ashrafi H."/>
            <person name="Aiden E.L."/>
            <person name="Borodovsky M."/>
            <person name="Worthington M."/>
        </authorList>
    </citation>
    <scope>NUCLEOTIDE SEQUENCE [LARGE SCALE GENOMIC DNA]</scope>
    <source>
        <strain evidence="2">PI 553951</strain>
    </source>
</reference>
<dbReference type="SMART" id="SM00271">
    <property type="entry name" value="DnaJ"/>
    <property type="match status" value="1"/>
</dbReference>
<evidence type="ECO:0000313" key="3">
    <source>
        <dbReference type="Proteomes" id="UP001457282"/>
    </source>
</evidence>
<dbReference type="InterPro" id="IPR001623">
    <property type="entry name" value="DnaJ_domain"/>
</dbReference>
<dbReference type="CDD" id="cd06257">
    <property type="entry name" value="DnaJ"/>
    <property type="match status" value="1"/>
</dbReference>
<dbReference type="InterPro" id="IPR018253">
    <property type="entry name" value="DnaJ_domain_CS"/>
</dbReference>
<gene>
    <name evidence="2" type="ORF">M0R45_004003</name>
</gene>
<evidence type="ECO:0000313" key="2">
    <source>
        <dbReference type="EMBL" id="KAK9948428.1"/>
    </source>
</evidence>
<dbReference type="PANTHER" id="PTHR44240">
    <property type="entry name" value="DNAJ DOMAIN (PROKARYOTIC HEAT SHOCK PROTEIN)-RELATED"/>
    <property type="match status" value="1"/>
</dbReference>
<dbReference type="PANTHER" id="PTHR44240:SF33">
    <property type="entry name" value="OS03G0244950 PROTEIN"/>
    <property type="match status" value="1"/>
</dbReference>
<dbReference type="Gene3D" id="1.10.287.110">
    <property type="entry name" value="DnaJ domain"/>
    <property type="match status" value="1"/>
</dbReference>
<protein>
    <recommendedName>
        <fullName evidence="1">J domain-containing protein</fullName>
    </recommendedName>
</protein>
<organism evidence="2 3">
    <name type="scientific">Rubus argutus</name>
    <name type="common">Southern blackberry</name>
    <dbReference type="NCBI Taxonomy" id="59490"/>
    <lineage>
        <taxon>Eukaryota</taxon>
        <taxon>Viridiplantae</taxon>
        <taxon>Streptophyta</taxon>
        <taxon>Embryophyta</taxon>
        <taxon>Tracheophyta</taxon>
        <taxon>Spermatophyta</taxon>
        <taxon>Magnoliopsida</taxon>
        <taxon>eudicotyledons</taxon>
        <taxon>Gunneridae</taxon>
        <taxon>Pentapetalae</taxon>
        <taxon>rosids</taxon>
        <taxon>fabids</taxon>
        <taxon>Rosales</taxon>
        <taxon>Rosaceae</taxon>
        <taxon>Rosoideae</taxon>
        <taxon>Rosoideae incertae sedis</taxon>
        <taxon>Rubus</taxon>
    </lineage>
</organism>
<dbReference type="PRINTS" id="PR00625">
    <property type="entry name" value="JDOMAIN"/>
</dbReference>
<dbReference type="InterPro" id="IPR036869">
    <property type="entry name" value="J_dom_sf"/>
</dbReference>
<dbReference type="PROSITE" id="PS50076">
    <property type="entry name" value="DNAJ_2"/>
    <property type="match status" value="1"/>
</dbReference>
<dbReference type="Proteomes" id="UP001457282">
    <property type="component" value="Unassembled WGS sequence"/>
</dbReference>
<dbReference type="PROSITE" id="PS00636">
    <property type="entry name" value="DNAJ_1"/>
    <property type="match status" value="1"/>
</dbReference>
<dbReference type="AlphaFoldDB" id="A0AAW1YH50"/>
<sequence length="156" mass="17402">MLSASSSTSTIFTAPLFSATPPPKSRPRVRFQPARAFAASAACASDETSTASYLVPPKMTTTSLYEILGIPAAATCQEIKSAYRRLARVCHPDVAAIERKDLSADEFMKIHDAYSTLSDPDKRAEYDQRLFQRSRPLSSGYSGYYTRRNWETDQCW</sequence>
<name>A0AAW1YH50_RUBAR</name>
<dbReference type="EMBL" id="JBEDUW010000001">
    <property type="protein sequence ID" value="KAK9948428.1"/>
    <property type="molecule type" value="Genomic_DNA"/>
</dbReference>
<comment type="caution">
    <text evidence="2">The sequence shown here is derived from an EMBL/GenBank/DDBJ whole genome shotgun (WGS) entry which is preliminary data.</text>
</comment>
<proteinExistence type="predicted"/>
<dbReference type="SUPFAM" id="SSF46565">
    <property type="entry name" value="Chaperone J-domain"/>
    <property type="match status" value="1"/>
</dbReference>
<feature type="domain" description="J" evidence="1">
    <location>
        <begin position="63"/>
        <end position="130"/>
    </location>
</feature>
<dbReference type="Pfam" id="PF00226">
    <property type="entry name" value="DnaJ"/>
    <property type="match status" value="1"/>
</dbReference>
<dbReference type="InterPro" id="IPR052276">
    <property type="entry name" value="Diphthamide-biosynth_chaperone"/>
</dbReference>
<evidence type="ECO:0000259" key="1">
    <source>
        <dbReference type="PROSITE" id="PS50076"/>
    </source>
</evidence>